<reference evidence="2 3" key="1">
    <citation type="submission" date="2023-04" db="EMBL/GenBank/DDBJ databases">
        <title>Ectobacillus antri isolated from activated sludge.</title>
        <authorList>
            <person name="Yan P."/>
            <person name="Liu X."/>
        </authorList>
    </citation>
    <scope>NUCLEOTIDE SEQUENCE [LARGE SCALE GENOMIC DNA]</scope>
    <source>
        <strain evidence="2 3">C18H</strain>
    </source>
</reference>
<dbReference type="Pfam" id="PF20376">
    <property type="entry name" value="DUF6671"/>
    <property type="match status" value="1"/>
</dbReference>
<comment type="caution">
    <text evidence="2">The sequence shown here is derived from an EMBL/GenBank/DDBJ whole genome shotgun (WGS) entry which is preliminary data.</text>
</comment>
<organism evidence="2 3">
    <name type="scientific">Ectobacillus antri</name>
    <dbReference type="NCBI Taxonomy" id="2486280"/>
    <lineage>
        <taxon>Bacteria</taxon>
        <taxon>Bacillati</taxon>
        <taxon>Bacillota</taxon>
        <taxon>Bacilli</taxon>
        <taxon>Bacillales</taxon>
        <taxon>Bacillaceae</taxon>
        <taxon>Ectobacillus</taxon>
    </lineage>
</organism>
<feature type="domain" description="DUF6671" evidence="1">
    <location>
        <begin position="72"/>
        <end position="285"/>
    </location>
</feature>
<sequence length="285" mass="32969">MNKKEIIHTFFNRRIGVLATMYHKEKVMSPLLEEQLGIKIKVPINLDTDQFGTFTRDIERVGDQAETAKLKARYAIELSGETLAIASEGVFGPHPVMPWLPYNREMVFLLDQENKFELFGEAITTDTNYQYLPMKSREEAYAFCEAVGFPEHAVVVRANHEIIKGIIEKEQLDEVMTYMQNKYSNEEVIIETDMRALYNPTRMKHIQAATEDLIRKIYSLCSRCSYPGFEVVERREGLLCRCCGLKTKLIQAEIYRCKKCGEIEERLYPSGKQFADPSQCFFCNP</sequence>
<keyword evidence="3" id="KW-1185">Reference proteome</keyword>
<evidence type="ECO:0000313" key="3">
    <source>
        <dbReference type="Proteomes" id="UP001218246"/>
    </source>
</evidence>
<evidence type="ECO:0000313" key="2">
    <source>
        <dbReference type="EMBL" id="MDG5754348.1"/>
    </source>
</evidence>
<name>A0ABT6H527_9BACI</name>
<dbReference type="Proteomes" id="UP001218246">
    <property type="component" value="Unassembled WGS sequence"/>
</dbReference>
<evidence type="ECO:0000259" key="1">
    <source>
        <dbReference type="Pfam" id="PF20376"/>
    </source>
</evidence>
<dbReference type="EMBL" id="JARULN010000008">
    <property type="protein sequence ID" value="MDG5754348.1"/>
    <property type="molecule type" value="Genomic_DNA"/>
</dbReference>
<protein>
    <recommendedName>
        <fullName evidence="1">DUF6671 domain-containing protein</fullName>
    </recommendedName>
</protein>
<dbReference type="InterPro" id="IPR046612">
    <property type="entry name" value="DUF6671"/>
</dbReference>
<dbReference type="RefSeq" id="WP_278018254.1">
    <property type="nucleotide sequence ID" value="NZ_JARRRY010000007.1"/>
</dbReference>
<gene>
    <name evidence="2" type="ORF">P6P90_10240</name>
</gene>
<accession>A0ABT6H527</accession>
<proteinExistence type="predicted"/>